<proteinExistence type="predicted"/>
<feature type="transmembrane region" description="Helical" evidence="2">
    <location>
        <begin position="22"/>
        <end position="44"/>
    </location>
</feature>
<keyword evidence="2" id="KW-0812">Transmembrane</keyword>
<evidence type="ECO:0000256" key="2">
    <source>
        <dbReference type="SAM" id="Phobius"/>
    </source>
</evidence>
<evidence type="ECO:0000313" key="3">
    <source>
        <dbReference type="EMBL" id="GID51703.1"/>
    </source>
</evidence>
<dbReference type="EMBL" id="BOMG01000003">
    <property type="protein sequence ID" value="GID51703.1"/>
    <property type="molecule type" value="Genomic_DNA"/>
</dbReference>
<protein>
    <submittedName>
        <fullName evidence="3">Uncharacterized protein</fullName>
    </submittedName>
</protein>
<evidence type="ECO:0000313" key="4">
    <source>
        <dbReference type="Proteomes" id="UP000612282"/>
    </source>
</evidence>
<organism evidence="3 4">
    <name type="scientific">Actinoplanes couchii</name>
    <dbReference type="NCBI Taxonomy" id="403638"/>
    <lineage>
        <taxon>Bacteria</taxon>
        <taxon>Bacillati</taxon>
        <taxon>Actinomycetota</taxon>
        <taxon>Actinomycetes</taxon>
        <taxon>Micromonosporales</taxon>
        <taxon>Micromonosporaceae</taxon>
        <taxon>Actinoplanes</taxon>
    </lineage>
</organism>
<feature type="transmembrane region" description="Helical" evidence="2">
    <location>
        <begin position="50"/>
        <end position="71"/>
    </location>
</feature>
<comment type="caution">
    <text evidence="3">The sequence shown here is derived from an EMBL/GenBank/DDBJ whole genome shotgun (WGS) entry which is preliminary data.</text>
</comment>
<dbReference type="Proteomes" id="UP000612282">
    <property type="component" value="Unassembled WGS sequence"/>
</dbReference>
<name>A0ABQ3WZJ9_9ACTN</name>
<reference evidence="3 4" key="1">
    <citation type="submission" date="2021-01" db="EMBL/GenBank/DDBJ databases">
        <title>Whole genome shotgun sequence of Actinoplanes couchii NBRC 106145.</title>
        <authorList>
            <person name="Komaki H."/>
            <person name="Tamura T."/>
        </authorList>
    </citation>
    <scope>NUCLEOTIDE SEQUENCE [LARGE SCALE GENOMIC DNA]</scope>
    <source>
        <strain evidence="3 4">NBRC 106145</strain>
    </source>
</reference>
<keyword evidence="4" id="KW-1185">Reference proteome</keyword>
<feature type="region of interest" description="Disordered" evidence="1">
    <location>
        <begin position="1"/>
        <end position="20"/>
    </location>
</feature>
<evidence type="ECO:0000256" key="1">
    <source>
        <dbReference type="SAM" id="MobiDB-lite"/>
    </source>
</evidence>
<sequence length="80" mass="8715">MTDTAQVTDSPKPPAEKKPSNWIFPIGGGLVGAYFLIKGAFSVRETQGDVIFALLMAGIVVLLGGLGFVMYRTWRADRNR</sequence>
<keyword evidence="2" id="KW-1133">Transmembrane helix</keyword>
<gene>
    <name evidence="3" type="ORF">Aco03nite_001070</name>
</gene>
<accession>A0ABQ3WZJ9</accession>
<keyword evidence="2" id="KW-0472">Membrane</keyword>